<proteinExistence type="predicted"/>
<organism evidence="1 2">
    <name type="scientific">Streptomyces swartbergensis</name>
    <dbReference type="NCBI Taxonomy" id="487165"/>
    <lineage>
        <taxon>Bacteria</taxon>
        <taxon>Bacillati</taxon>
        <taxon>Actinomycetota</taxon>
        <taxon>Actinomycetes</taxon>
        <taxon>Kitasatosporales</taxon>
        <taxon>Streptomycetaceae</taxon>
        <taxon>Streptomyces</taxon>
    </lineage>
</organism>
<accession>A0A243S6M5</accession>
<dbReference type="SUPFAM" id="SSF48452">
    <property type="entry name" value="TPR-like"/>
    <property type="match status" value="1"/>
</dbReference>
<keyword evidence="2" id="KW-1185">Reference proteome</keyword>
<reference evidence="1 2" key="1">
    <citation type="submission" date="2017-05" db="EMBL/GenBank/DDBJ databases">
        <title>Biotechnological potential of actinobacteria isolated from South African environments.</title>
        <authorList>
            <person name="Le Roes-Hill M."/>
            <person name="Prins A."/>
            <person name="Durrell K.A."/>
        </authorList>
    </citation>
    <scope>NUCLEOTIDE SEQUENCE [LARGE SCALE GENOMIC DNA]</scope>
    <source>
        <strain evidence="1 2">HMC13</strain>
    </source>
</reference>
<sequence>MRLFRPRGRISGGPSMRSPVAQAIALYEAGRYSEAEAEARAVAAARPRRRDDTHAPLALGIAALATGAQGRHAEAVTAYDALMPVFGRIFGAEHPQTLKLRSDRAQALSALARYAECEAECAAVARAATRGTGPEMPRIAAAARNGLIYALNAQGRHPEAEALACEALAAHRVPDRFGLVLRLGLARSLQGQARHEEALAEAERADELRRSLPEEQCRPEAGAVELALAAALLGLSRGTEARTRAVAALDACLSAFGSHHYRTSEARALLDRVDSA</sequence>
<dbReference type="Proteomes" id="UP000195105">
    <property type="component" value="Unassembled WGS sequence"/>
</dbReference>
<dbReference type="EMBL" id="NGFN01000047">
    <property type="protein sequence ID" value="OUD03208.1"/>
    <property type="molecule type" value="Genomic_DNA"/>
</dbReference>
<evidence type="ECO:0000313" key="2">
    <source>
        <dbReference type="Proteomes" id="UP000195105"/>
    </source>
</evidence>
<protein>
    <recommendedName>
        <fullName evidence="3">MalT-like TPR region domain-containing protein</fullName>
    </recommendedName>
</protein>
<evidence type="ECO:0000313" key="1">
    <source>
        <dbReference type="EMBL" id="OUD03208.1"/>
    </source>
</evidence>
<gene>
    <name evidence="1" type="ORF">CA983_10840</name>
</gene>
<dbReference type="InterPro" id="IPR011990">
    <property type="entry name" value="TPR-like_helical_dom_sf"/>
</dbReference>
<dbReference type="Gene3D" id="1.25.40.10">
    <property type="entry name" value="Tetratricopeptide repeat domain"/>
    <property type="match status" value="1"/>
</dbReference>
<comment type="caution">
    <text evidence="1">The sequence shown here is derived from an EMBL/GenBank/DDBJ whole genome shotgun (WGS) entry which is preliminary data.</text>
</comment>
<dbReference type="AlphaFoldDB" id="A0A243S6M5"/>
<evidence type="ECO:0008006" key="3">
    <source>
        <dbReference type="Google" id="ProtNLM"/>
    </source>
</evidence>
<name>A0A243S6M5_9ACTN</name>